<dbReference type="Pfam" id="PF00069">
    <property type="entry name" value="Pkinase"/>
    <property type="match status" value="1"/>
</dbReference>
<dbReference type="EnsemblPlants" id="QL03p072730:mrna">
    <property type="protein sequence ID" value="QL03p072730:mrna"/>
    <property type="gene ID" value="QL03p072730"/>
</dbReference>
<dbReference type="Gramene" id="QL03p072730:mrna">
    <property type="protein sequence ID" value="QL03p072730:mrna"/>
    <property type="gene ID" value="QL03p072730"/>
</dbReference>
<proteinExistence type="predicted"/>
<name>A0A7N2LBW9_QUELO</name>
<dbReference type="PROSITE" id="PS00108">
    <property type="entry name" value="PROTEIN_KINASE_ST"/>
    <property type="match status" value="1"/>
</dbReference>
<dbReference type="Gene3D" id="1.10.510.10">
    <property type="entry name" value="Transferase(Phosphotransferase) domain 1"/>
    <property type="match status" value="1"/>
</dbReference>
<dbReference type="EMBL" id="LRBV02000003">
    <property type="status" value="NOT_ANNOTATED_CDS"/>
    <property type="molecule type" value="Genomic_DNA"/>
</dbReference>
<dbReference type="Pfam" id="PF12481">
    <property type="entry name" value="DUF3700"/>
    <property type="match status" value="1"/>
</dbReference>
<dbReference type="InterPro" id="IPR008271">
    <property type="entry name" value="Ser/Thr_kinase_AS"/>
</dbReference>
<dbReference type="AlphaFoldDB" id="A0A7N2LBW9"/>
<accession>A0A7N2LBW9</accession>
<dbReference type="InterPro" id="IPR051681">
    <property type="entry name" value="Ser/Thr_Kinases-Pseudokinases"/>
</dbReference>
<feature type="transmembrane region" description="Helical" evidence="1">
    <location>
        <begin position="61"/>
        <end position="81"/>
    </location>
</feature>
<feature type="domain" description="Protein kinase" evidence="2">
    <location>
        <begin position="1"/>
        <end position="146"/>
    </location>
</feature>
<dbReference type="InParanoid" id="A0A7N2LBW9"/>
<dbReference type="Proteomes" id="UP000594261">
    <property type="component" value="Chromosome 3"/>
</dbReference>
<keyword evidence="1" id="KW-1133">Transmembrane helix</keyword>
<dbReference type="GO" id="GO:0004674">
    <property type="term" value="F:protein serine/threonine kinase activity"/>
    <property type="evidence" value="ECO:0007669"/>
    <property type="project" value="TreeGrafter"/>
</dbReference>
<protein>
    <recommendedName>
        <fullName evidence="2">Protein kinase domain-containing protein</fullName>
    </recommendedName>
</protein>
<dbReference type="InterPro" id="IPR011009">
    <property type="entry name" value="Kinase-like_dom_sf"/>
</dbReference>
<keyword evidence="1" id="KW-0812">Transmembrane</keyword>
<evidence type="ECO:0000313" key="4">
    <source>
        <dbReference type="Proteomes" id="UP000594261"/>
    </source>
</evidence>
<dbReference type="InterPro" id="IPR024286">
    <property type="entry name" value="DUF3700"/>
</dbReference>
<reference evidence="3" key="2">
    <citation type="submission" date="2021-01" db="UniProtKB">
        <authorList>
            <consortium name="EnsemblPlants"/>
        </authorList>
    </citation>
    <scope>IDENTIFICATION</scope>
</reference>
<dbReference type="SUPFAM" id="SSF56112">
    <property type="entry name" value="Protein kinase-like (PK-like)"/>
    <property type="match status" value="1"/>
</dbReference>
<keyword evidence="1" id="KW-0472">Membrane</keyword>
<evidence type="ECO:0000256" key="1">
    <source>
        <dbReference type="SAM" id="Phobius"/>
    </source>
</evidence>
<dbReference type="GO" id="GO:0005524">
    <property type="term" value="F:ATP binding"/>
    <property type="evidence" value="ECO:0007669"/>
    <property type="project" value="InterPro"/>
</dbReference>
<dbReference type="PROSITE" id="PS50011">
    <property type="entry name" value="PROTEIN_KINASE_DOM"/>
    <property type="match status" value="1"/>
</dbReference>
<evidence type="ECO:0000313" key="3">
    <source>
        <dbReference type="EnsemblPlants" id="QL03p072730:mrna"/>
    </source>
</evidence>
<reference evidence="3 4" key="1">
    <citation type="journal article" date="2016" name="G3 (Bethesda)">
        <title>First Draft Assembly and Annotation of the Genome of a California Endemic Oak Quercus lobata Nee (Fagaceae).</title>
        <authorList>
            <person name="Sork V.L."/>
            <person name="Fitz-Gibbon S.T."/>
            <person name="Puiu D."/>
            <person name="Crepeau M."/>
            <person name="Gugger P.F."/>
            <person name="Sherman R."/>
            <person name="Stevens K."/>
            <person name="Langley C.H."/>
            <person name="Pellegrini M."/>
            <person name="Salzberg S.L."/>
        </authorList>
    </citation>
    <scope>NUCLEOTIDE SEQUENCE [LARGE SCALE GENOMIC DNA]</scope>
    <source>
        <strain evidence="3 4">cv. SW786</strain>
    </source>
</reference>
<evidence type="ECO:0000259" key="2">
    <source>
        <dbReference type="PROSITE" id="PS50011"/>
    </source>
</evidence>
<dbReference type="PANTHER" id="PTHR44329:SF151">
    <property type="entry name" value="SERINE_THREONINE-PROTEIN KINASE STY17"/>
    <property type="match status" value="1"/>
</dbReference>
<dbReference type="InterPro" id="IPR000719">
    <property type="entry name" value="Prot_kinase_dom"/>
</dbReference>
<organism evidence="3 4">
    <name type="scientific">Quercus lobata</name>
    <name type="common">Valley oak</name>
    <dbReference type="NCBI Taxonomy" id="97700"/>
    <lineage>
        <taxon>Eukaryota</taxon>
        <taxon>Viridiplantae</taxon>
        <taxon>Streptophyta</taxon>
        <taxon>Embryophyta</taxon>
        <taxon>Tracheophyta</taxon>
        <taxon>Spermatophyta</taxon>
        <taxon>Magnoliopsida</taxon>
        <taxon>eudicotyledons</taxon>
        <taxon>Gunneridae</taxon>
        <taxon>Pentapetalae</taxon>
        <taxon>rosids</taxon>
        <taxon>fabids</taxon>
        <taxon>Fagales</taxon>
        <taxon>Fagaceae</taxon>
        <taxon>Quercus</taxon>
    </lineage>
</organism>
<sequence length="146" mass="16551">MRNLHQKNIIHRDLKTANLLMDENEIVKVADFGVARVQTQSGVMTAETGTYRWMAPEHFLFVRYYFMSMTTTLLIYLFLLFSKGCLFTSSGGLRSYEHPLNEVKPVPRVDSSGQVCGVTFTVDEESKREAIGMPRVGSAANWSSNY</sequence>
<dbReference type="PANTHER" id="PTHR44329">
    <property type="entry name" value="SERINE/THREONINE-PROTEIN KINASE TNNI3K-RELATED"/>
    <property type="match status" value="1"/>
</dbReference>
<keyword evidence="4" id="KW-1185">Reference proteome</keyword>